<feature type="compositionally biased region" description="Basic and acidic residues" evidence="1">
    <location>
        <begin position="439"/>
        <end position="452"/>
    </location>
</feature>
<dbReference type="RefSeq" id="WP_265137578.1">
    <property type="nucleotide sequence ID" value="NZ_CP110418.1"/>
</dbReference>
<feature type="compositionally biased region" description="Low complexity" evidence="1">
    <location>
        <begin position="881"/>
        <end position="893"/>
    </location>
</feature>
<dbReference type="KEGG" id="vrg:OKW85_06680"/>
<feature type="chain" id="PRO_5041369021" evidence="2">
    <location>
        <begin position="27"/>
        <end position="924"/>
    </location>
</feature>
<feature type="compositionally biased region" description="Basic and acidic residues" evidence="1">
    <location>
        <begin position="649"/>
        <end position="661"/>
    </location>
</feature>
<accession>A0AA46X5U9</accession>
<feature type="region of interest" description="Disordered" evidence="1">
    <location>
        <begin position="640"/>
        <end position="758"/>
    </location>
</feature>
<evidence type="ECO:0000256" key="2">
    <source>
        <dbReference type="SAM" id="SignalP"/>
    </source>
</evidence>
<gene>
    <name evidence="3" type="ORF">OKW85_06680</name>
</gene>
<reference evidence="3" key="1">
    <citation type="submission" date="2022-11" db="EMBL/GenBank/DDBJ databases">
        <title>Complete genome sequence of Veillonella rogosae KCOM 3468 isolated from human Subgingival dental plaque of Chronic peridontitis Lesion.</title>
        <authorList>
            <person name="Park S.-N."/>
            <person name="Lim Y.K."/>
            <person name="Kook J.-K."/>
        </authorList>
    </citation>
    <scope>NUCLEOTIDE SEQUENCE</scope>
    <source>
        <strain evidence="3">KCOM 3468</strain>
    </source>
</reference>
<feature type="signal peptide" evidence="2">
    <location>
        <begin position="1"/>
        <end position="26"/>
    </location>
</feature>
<evidence type="ECO:0000256" key="1">
    <source>
        <dbReference type="SAM" id="MobiDB-lite"/>
    </source>
</evidence>
<keyword evidence="2" id="KW-0732">Signal</keyword>
<feature type="compositionally biased region" description="Polar residues" evidence="1">
    <location>
        <begin position="420"/>
        <end position="436"/>
    </location>
</feature>
<proteinExistence type="predicted"/>
<name>A0AA46X5U9_9FIRM</name>
<evidence type="ECO:0000313" key="4">
    <source>
        <dbReference type="Proteomes" id="UP001164244"/>
    </source>
</evidence>
<dbReference type="Proteomes" id="UP001164244">
    <property type="component" value="Chromosome"/>
</dbReference>
<feature type="compositionally biased region" description="Basic and acidic residues" evidence="1">
    <location>
        <begin position="669"/>
        <end position="758"/>
    </location>
</feature>
<evidence type="ECO:0000313" key="3">
    <source>
        <dbReference type="EMBL" id="UZG50391.1"/>
    </source>
</evidence>
<organism evidence="3 4">
    <name type="scientific">Veillonella rogosae</name>
    <dbReference type="NCBI Taxonomy" id="423477"/>
    <lineage>
        <taxon>Bacteria</taxon>
        <taxon>Bacillati</taxon>
        <taxon>Bacillota</taxon>
        <taxon>Negativicutes</taxon>
        <taxon>Veillonellales</taxon>
        <taxon>Veillonellaceae</taxon>
        <taxon>Veillonella</taxon>
    </lineage>
</organism>
<feature type="compositionally biased region" description="Basic and acidic residues" evidence="1">
    <location>
        <begin position="790"/>
        <end position="829"/>
    </location>
</feature>
<feature type="compositionally biased region" description="Low complexity" evidence="1">
    <location>
        <begin position="906"/>
        <end position="918"/>
    </location>
</feature>
<protein>
    <submittedName>
        <fullName evidence="3">ATPase</fullName>
    </submittedName>
</protein>
<dbReference type="EMBL" id="CP110418">
    <property type="protein sequence ID" value="UZG50391.1"/>
    <property type="molecule type" value="Genomic_DNA"/>
</dbReference>
<feature type="compositionally biased region" description="Basic and acidic residues" evidence="1">
    <location>
        <begin position="477"/>
        <end position="516"/>
    </location>
</feature>
<feature type="region of interest" description="Disordered" evidence="1">
    <location>
        <begin position="477"/>
        <end position="546"/>
    </location>
</feature>
<sequence>MFSYKSRYCVAAAMAAMAALTGHVEARDIDLQSIGYFQFSPLPPTLVSQTDTLLLSDSPEYVGPVGGTLSAGTINGNGRIYFYHVNEMDQPHKIAIVLENQTAYPNTVHVMRQLKSVATPDYFAAGRDLSRKDLEQPLNESPNARPLYSLSIPPQGRKLIFSDLEQTPVYQDALFTGIVDIKTEAPVFARVMMLPMGIDAVDASHWAKNLPIDEIQLRGTYTGSKRNMEVATPFDTTLGGAFVEIGNDREDMFINGVDEMQNKAFVRDRGNYGVSYTLKIPTKGNEPFRLYFNPLGGPYSGSFTVKALHQQGARRGQTDTRTYHIGGADGISALGDGTILDSRIMGNYNAGDLLTLNFMPAGASNLPIRFLLIPESLANPQKHQTIAVNVPKDVKDSLGHPTQGTTQIPVGPIGGKDSNKGTVDTTKSTLTPSKQAENIAHEETKKLSDKAAAEAKKEAQLKKSKEAEEALARKKAEEAKLAAEKAEMARKAAEAKHAEIERKMAEKAEADRKAAELKAAQEAQAAKEKAALEAKKAEEMRQAEEAKRIEAARKAELERQAEEARKAEEVRKAELARIEAARKAEAERVETARKAEAARIAAEERRLEEERRIEAARVEAARKAEEARKAAEAKARFEAQRAAEQAALEAKRQEDARRAAEAKAALEAQRIEAARKAEEARRAEEARKAEEARIEAARKAEEARLAAEAKRAEEARKAEEARIEAARKAEQARLAEEARKAEQERLVAERAEAERQAAEAKRIAEERYQAHLEAERKAEAARQQALAQAEIERKAKERAEAIQRVKEQQENARRRAELARQQIEAERKAAQAAKTGPSFNELDDIHEDTPNVTIPNAVSIDELTKPRPTASQNTRRRDQRQPQVPQDQQYVQVNPMPTAPVAPLAPQNEQQNEEQNPPRIYPLG</sequence>
<dbReference type="AlphaFoldDB" id="A0AA46X5U9"/>
<feature type="region of interest" description="Disordered" evidence="1">
    <location>
        <begin position="789"/>
        <end position="924"/>
    </location>
</feature>
<feature type="compositionally biased region" description="Basic and acidic residues" evidence="1">
    <location>
        <begin position="525"/>
        <end position="546"/>
    </location>
</feature>
<feature type="region of interest" description="Disordered" evidence="1">
    <location>
        <begin position="396"/>
        <end position="452"/>
    </location>
</feature>